<keyword evidence="1" id="KW-0732">Signal</keyword>
<protein>
    <recommendedName>
        <fullName evidence="4">UrcA family protein</fullName>
    </recommendedName>
</protein>
<dbReference type="Proteomes" id="UP000585665">
    <property type="component" value="Unassembled WGS sequence"/>
</dbReference>
<comment type="caution">
    <text evidence="2">The sequence shown here is derived from an EMBL/GenBank/DDBJ whole genome shotgun (WGS) entry which is preliminary data.</text>
</comment>
<evidence type="ECO:0000313" key="3">
    <source>
        <dbReference type="Proteomes" id="UP000585665"/>
    </source>
</evidence>
<dbReference type="EMBL" id="JABXXR010000155">
    <property type="protein sequence ID" value="NVN41625.1"/>
    <property type="molecule type" value="Genomic_DNA"/>
</dbReference>
<sequence length="123" mass="12297">MSRLLGAAIAAGLCLGVMSGQARAASSGSACGAEPSAPRLDVSSVAAYNATVDKVTAYQKAARTYDTCATSAAAKEEAAISDDAKVRIGRVHDAAVASHGRIAANFTQQSAALQAASKKFGGH</sequence>
<evidence type="ECO:0000256" key="1">
    <source>
        <dbReference type="SAM" id="SignalP"/>
    </source>
</evidence>
<evidence type="ECO:0008006" key="4">
    <source>
        <dbReference type="Google" id="ProtNLM"/>
    </source>
</evidence>
<accession>A0A850PAP5</accession>
<reference evidence="2 3" key="1">
    <citation type="submission" date="2020-06" db="EMBL/GenBank/DDBJ databases">
        <title>Description of novel acetic acid bacteria.</title>
        <authorList>
            <person name="Sombolestani A."/>
        </authorList>
    </citation>
    <scope>NUCLEOTIDE SEQUENCE [LARGE SCALE GENOMIC DNA]</scope>
    <source>
        <strain evidence="2 3">LMG 27010</strain>
    </source>
</reference>
<dbReference type="RefSeq" id="WP_176614508.1">
    <property type="nucleotide sequence ID" value="NZ_JABXXR010000155.1"/>
</dbReference>
<name>A0A850PAP5_9PROT</name>
<organism evidence="2 3">
    <name type="scientific">Ameyamaea chiangmaiensis</name>
    <dbReference type="NCBI Taxonomy" id="442969"/>
    <lineage>
        <taxon>Bacteria</taxon>
        <taxon>Pseudomonadati</taxon>
        <taxon>Pseudomonadota</taxon>
        <taxon>Alphaproteobacteria</taxon>
        <taxon>Acetobacterales</taxon>
        <taxon>Acetobacteraceae</taxon>
        <taxon>Ameyamaea</taxon>
    </lineage>
</organism>
<feature type="chain" id="PRO_5032449126" description="UrcA family protein" evidence="1">
    <location>
        <begin position="25"/>
        <end position="123"/>
    </location>
</feature>
<dbReference type="AlphaFoldDB" id="A0A850PAP5"/>
<evidence type="ECO:0000313" key="2">
    <source>
        <dbReference type="EMBL" id="NVN41625.1"/>
    </source>
</evidence>
<proteinExistence type="predicted"/>
<gene>
    <name evidence="2" type="ORF">HUK82_13780</name>
</gene>
<feature type="signal peptide" evidence="1">
    <location>
        <begin position="1"/>
        <end position="24"/>
    </location>
</feature>
<keyword evidence="3" id="KW-1185">Reference proteome</keyword>